<comment type="caution">
    <text evidence="14">The sequence shown here is derived from an EMBL/GenBank/DDBJ whole genome shotgun (WGS) entry which is preliminary data.</text>
</comment>
<sequence length="375" mass="43258">MPVASQSPGPSGPPPEGRRARVVLIGIKDHKGQQGMAKGYKGAKVIIICGPTASGKTGWGVEFAKKFNGEIVSADSRQVYRGLDIGSGKDLGELKRVKYHMIDIVDPGERFTLFNWLEDARKIIDDILAREKTPIVVGGTGLYVQALTEGFELEKNQKSNIKYQKHILKTKKYLREELDKMGLAELQKISKKLQPKTYNLDINNPRRLIRFIERAQTGEYPTKQKPPYQFLQIAPDFPREELYQRIDKRVDERFREGMLNEVADLINFGVDANWLISLGLEYRIITSYLVKSEILNSKSKTNSKLEIQKPKKLRSYHLQPDDVYEEMKQELKYKIHNFARKQMTWFRRFPEINWARNYREAEKSAAEFLKGTSTD</sequence>
<evidence type="ECO:0000256" key="9">
    <source>
        <dbReference type="ARBA" id="ARBA00049563"/>
    </source>
</evidence>
<dbReference type="InterPro" id="IPR039657">
    <property type="entry name" value="Dimethylallyltransferase"/>
</dbReference>
<dbReference type="GO" id="GO:0005524">
    <property type="term" value="F:ATP binding"/>
    <property type="evidence" value="ECO:0007669"/>
    <property type="project" value="UniProtKB-UniRule"/>
</dbReference>
<organism evidence="14 15">
    <name type="scientific">Candidatus Berkelbacteria bacterium RIFOXYA2_FULL_43_10</name>
    <dbReference type="NCBI Taxonomy" id="1797472"/>
    <lineage>
        <taxon>Bacteria</taxon>
        <taxon>Candidatus Berkelbacteria</taxon>
    </lineage>
</organism>
<evidence type="ECO:0000256" key="3">
    <source>
        <dbReference type="ARBA" id="ARBA00005842"/>
    </source>
</evidence>
<evidence type="ECO:0000256" key="10">
    <source>
        <dbReference type="HAMAP-Rule" id="MF_00185"/>
    </source>
</evidence>
<comment type="function">
    <text evidence="2 10 12">Catalyzes the transfer of a dimethylallyl group onto the adenine at position 37 in tRNAs that read codons beginning with uridine, leading to the formation of N6-(dimethylallyl)adenosine (i(6)A).</text>
</comment>
<comment type="catalytic activity">
    <reaction evidence="9 10 11">
        <text>adenosine(37) in tRNA + dimethylallyl diphosphate = N(6)-dimethylallyladenosine(37) in tRNA + diphosphate</text>
        <dbReference type="Rhea" id="RHEA:26482"/>
        <dbReference type="Rhea" id="RHEA-COMP:10162"/>
        <dbReference type="Rhea" id="RHEA-COMP:10375"/>
        <dbReference type="ChEBI" id="CHEBI:33019"/>
        <dbReference type="ChEBI" id="CHEBI:57623"/>
        <dbReference type="ChEBI" id="CHEBI:74411"/>
        <dbReference type="ChEBI" id="CHEBI:74415"/>
        <dbReference type="EC" id="2.5.1.75"/>
    </reaction>
</comment>
<dbReference type="GO" id="GO:0052381">
    <property type="term" value="F:tRNA dimethylallyltransferase activity"/>
    <property type="evidence" value="ECO:0007669"/>
    <property type="project" value="UniProtKB-UniRule"/>
</dbReference>
<keyword evidence="4 10" id="KW-0808">Transferase</keyword>
<keyword evidence="5 10" id="KW-0819">tRNA processing</keyword>
<dbReference type="EMBL" id="MEZY01000010">
    <property type="protein sequence ID" value="OGD65535.1"/>
    <property type="molecule type" value="Genomic_DNA"/>
</dbReference>
<keyword evidence="7 10" id="KW-0067">ATP-binding</keyword>
<accession>A0A1F5EDU6</accession>
<name>A0A1F5EDU6_9BACT</name>
<comment type="similarity">
    <text evidence="3 10 13">Belongs to the IPP transferase family.</text>
</comment>
<keyword evidence="8 10" id="KW-0460">Magnesium</keyword>
<comment type="cofactor">
    <cofactor evidence="1 10">
        <name>Mg(2+)</name>
        <dbReference type="ChEBI" id="CHEBI:18420"/>
    </cofactor>
</comment>
<keyword evidence="6 10" id="KW-0547">Nucleotide-binding</keyword>
<evidence type="ECO:0000256" key="11">
    <source>
        <dbReference type="RuleBase" id="RU003783"/>
    </source>
</evidence>
<feature type="region of interest" description="Interaction with substrate tRNA" evidence="10">
    <location>
        <begin position="75"/>
        <end position="78"/>
    </location>
</feature>
<evidence type="ECO:0000313" key="14">
    <source>
        <dbReference type="EMBL" id="OGD65535.1"/>
    </source>
</evidence>
<feature type="binding site" evidence="10">
    <location>
        <begin position="50"/>
        <end position="57"/>
    </location>
    <ligand>
        <name>ATP</name>
        <dbReference type="ChEBI" id="CHEBI:30616"/>
    </ligand>
</feature>
<evidence type="ECO:0000256" key="13">
    <source>
        <dbReference type="RuleBase" id="RU003785"/>
    </source>
</evidence>
<dbReference type="SUPFAM" id="SSF52540">
    <property type="entry name" value="P-loop containing nucleoside triphosphate hydrolases"/>
    <property type="match status" value="2"/>
</dbReference>
<evidence type="ECO:0000256" key="12">
    <source>
        <dbReference type="RuleBase" id="RU003784"/>
    </source>
</evidence>
<dbReference type="EC" id="2.5.1.75" evidence="10"/>
<evidence type="ECO:0000313" key="15">
    <source>
        <dbReference type="Proteomes" id="UP000178583"/>
    </source>
</evidence>
<dbReference type="InterPro" id="IPR027417">
    <property type="entry name" value="P-loop_NTPase"/>
</dbReference>
<feature type="site" description="Interaction with substrate tRNA" evidence="10">
    <location>
        <position position="140"/>
    </location>
</feature>
<dbReference type="AlphaFoldDB" id="A0A1F5EDU6"/>
<evidence type="ECO:0000256" key="2">
    <source>
        <dbReference type="ARBA" id="ARBA00003213"/>
    </source>
</evidence>
<feature type="site" description="Interaction with substrate tRNA" evidence="10">
    <location>
        <position position="175"/>
    </location>
</feature>
<dbReference type="NCBIfam" id="TIGR00174">
    <property type="entry name" value="miaA"/>
    <property type="match status" value="1"/>
</dbReference>
<dbReference type="Gene3D" id="3.40.50.300">
    <property type="entry name" value="P-loop containing nucleotide triphosphate hydrolases"/>
    <property type="match status" value="2"/>
</dbReference>
<dbReference type="InterPro" id="IPR018022">
    <property type="entry name" value="IPT"/>
</dbReference>
<comment type="subunit">
    <text evidence="10">Monomer.</text>
</comment>
<dbReference type="PANTHER" id="PTHR11088">
    <property type="entry name" value="TRNA DIMETHYLALLYLTRANSFERASE"/>
    <property type="match status" value="1"/>
</dbReference>
<evidence type="ECO:0000256" key="7">
    <source>
        <dbReference type="ARBA" id="ARBA00022840"/>
    </source>
</evidence>
<dbReference type="Pfam" id="PF01715">
    <property type="entry name" value="IPPT"/>
    <property type="match status" value="1"/>
</dbReference>
<gene>
    <name evidence="10" type="primary">miaA</name>
    <name evidence="14" type="ORF">A2215_02695</name>
</gene>
<evidence type="ECO:0000256" key="1">
    <source>
        <dbReference type="ARBA" id="ARBA00001946"/>
    </source>
</evidence>
<dbReference type="Proteomes" id="UP000178583">
    <property type="component" value="Unassembled WGS sequence"/>
</dbReference>
<evidence type="ECO:0000256" key="6">
    <source>
        <dbReference type="ARBA" id="ARBA00022741"/>
    </source>
</evidence>
<feature type="binding site" evidence="10">
    <location>
        <begin position="52"/>
        <end position="57"/>
    </location>
    <ligand>
        <name>substrate</name>
    </ligand>
</feature>
<evidence type="ECO:0000256" key="8">
    <source>
        <dbReference type="ARBA" id="ARBA00022842"/>
    </source>
</evidence>
<dbReference type="GO" id="GO:0006400">
    <property type="term" value="P:tRNA modification"/>
    <property type="evidence" value="ECO:0007669"/>
    <property type="project" value="TreeGrafter"/>
</dbReference>
<dbReference type="PANTHER" id="PTHR11088:SF60">
    <property type="entry name" value="TRNA DIMETHYLALLYLTRANSFERASE"/>
    <property type="match status" value="1"/>
</dbReference>
<comment type="caution">
    <text evidence="10">Lacks conserved residue(s) required for the propagation of feature annotation.</text>
</comment>
<dbReference type="STRING" id="1797472.A2215_02695"/>
<reference evidence="14 15" key="1">
    <citation type="journal article" date="2016" name="Nat. Commun.">
        <title>Thousands of microbial genomes shed light on interconnected biogeochemical processes in an aquifer system.</title>
        <authorList>
            <person name="Anantharaman K."/>
            <person name="Brown C.T."/>
            <person name="Hug L.A."/>
            <person name="Sharon I."/>
            <person name="Castelle C.J."/>
            <person name="Probst A.J."/>
            <person name="Thomas B.C."/>
            <person name="Singh A."/>
            <person name="Wilkins M.J."/>
            <person name="Karaoz U."/>
            <person name="Brodie E.L."/>
            <person name="Williams K.H."/>
            <person name="Hubbard S.S."/>
            <person name="Banfield J.F."/>
        </authorList>
    </citation>
    <scope>NUCLEOTIDE SEQUENCE [LARGE SCALE GENOMIC DNA]</scope>
</reference>
<proteinExistence type="inferred from homology"/>
<protein>
    <recommendedName>
        <fullName evidence="10">tRNA dimethylallyltransferase</fullName>
        <ecNumber evidence="10">2.5.1.75</ecNumber>
    </recommendedName>
    <alternativeName>
        <fullName evidence="10">Dimethylallyl diphosphate:tRNA dimethylallyltransferase</fullName>
        <shortName evidence="10">DMAPP:tRNA dimethylallyltransferase</shortName>
        <shortName evidence="10">DMATase</shortName>
    </alternativeName>
    <alternativeName>
        <fullName evidence="10">Isopentenyl-diphosphate:tRNA isopentenyltransferase</fullName>
        <shortName evidence="10">IPP transferase</shortName>
        <shortName evidence="10">IPPT</shortName>
        <shortName evidence="10">IPTase</shortName>
    </alternativeName>
</protein>
<evidence type="ECO:0000256" key="5">
    <source>
        <dbReference type="ARBA" id="ARBA00022694"/>
    </source>
</evidence>
<evidence type="ECO:0000256" key="4">
    <source>
        <dbReference type="ARBA" id="ARBA00022679"/>
    </source>
</evidence>
<dbReference type="HAMAP" id="MF_00185">
    <property type="entry name" value="IPP_trans"/>
    <property type="match status" value="1"/>
</dbReference>